<keyword evidence="3" id="KW-1185">Reference proteome</keyword>
<name>A0ABN9QBU7_9DINO</name>
<accession>A0ABN9QBU7</accession>
<evidence type="ECO:0000313" key="2">
    <source>
        <dbReference type="EMBL" id="CAK0803386.1"/>
    </source>
</evidence>
<organism evidence="2 3">
    <name type="scientific">Prorocentrum cordatum</name>
    <dbReference type="NCBI Taxonomy" id="2364126"/>
    <lineage>
        <taxon>Eukaryota</taxon>
        <taxon>Sar</taxon>
        <taxon>Alveolata</taxon>
        <taxon>Dinophyceae</taxon>
        <taxon>Prorocentrales</taxon>
        <taxon>Prorocentraceae</taxon>
        <taxon>Prorocentrum</taxon>
    </lineage>
</organism>
<gene>
    <name evidence="2" type="ORF">PCOR1329_LOCUS10565</name>
</gene>
<reference evidence="2" key="1">
    <citation type="submission" date="2023-10" db="EMBL/GenBank/DDBJ databases">
        <authorList>
            <person name="Chen Y."/>
            <person name="Shah S."/>
            <person name="Dougan E. K."/>
            <person name="Thang M."/>
            <person name="Chan C."/>
        </authorList>
    </citation>
    <scope>NUCLEOTIDE SEQUENCE [LARGE SCALE GENOMIC DNA]</scope>
</reference>
<evidence type="ECO:0000256" key="1">
    <source>
        <dbReference type="SAM" id="MobiDB-lite"/>
    </source>
</evidence>
<feature type="region of interest" description="Disordered" evidence="1">
    <location>
        <begin position="93"/>
        <end position="132"/>
    </location>
</feature>
<comment type="caution">
    <text evidence="2">The sequence shown here is derived from an EMBL/GenBank/DDBJ whole genome shotgun (WGS) entry which is preliminary data.</text>
</comment>
<sequence>MEGLRQARAASSGELLAVGEAPLKIVCLSSDPDGDAAAARQALPEGLVHVIAQHVEFVDPGVSKGLTLERLCGTLLGSAGAGGAFYNNIRRGHAAPRWGGRGHEQRQGERQGGGGAQQRVVQRRGPRSPGVARELRALLDSGELAGPPGEE</sequence>
<dbReference type="Proteomes" id="UP001189429">
    <property type="component" value="Unassembled WGS sequence"/>
</dbReference>
<evidence type="ECO:0000313" key="3">
    <source>
        <dbReference type="Proteomes" id="UP001189429"/>
    </source>
</evidence>
<dbReference type="EMBL" id="CAUYUJ010003002">
    <property type="protein sequence ID" value="CAK0803386.1"/>
    <property type="molecule type" value="Genomic_DNA"/>
</dbReference>
<protein>
    <submittedName>
        <fullName evidence="2">Uncharacterized protein</fullName>
    </submittedName>
</protein>
<proteinExistence type="predicted"/>